<evidence type="ECO:0000313" key="2">
    <source>
        <dbReference type="EMBL" id="EAS02342.2"/>
    </source>
</evidence>
<feature type="compositionally biased region" description="Low complexity" evidence="1">
    <location>
        <begin position="470"/>
        <end position="483"/>
    </location>
</feature>
<dbReference type="AlphaFoldDB" id="Q240S2"/>
<name>Q240S2_TETTS</name>
<dbReference type="Proteomes" id="UP000009168">
    <property type="component" value="Unassembled WGS sequence"/>
</dbReference>
<dbReference type="RefSeq" id="XP_001022587.2">
    <property type="nucleotide sequence ID" value="XM_001022587.2"/>
</dbReference>
<organism evidence="2 3">
    <name type="scientific">Tetrahymena thermophila (strain SB210)</name>
    <dbReference type="NCBI Taxonomy" id="312017"/>
    <lineage>
        <taxon>Eukaryota</taxon>
        <taxon>Sar</taxon>
        <taxon>Alveolata</taxon>
        <taxon>Ciliophora</taxon>
        <taxon>Intramacronucleata</taxon>
        <taxon>Oligohymenophorea</taxon>
        <taxon>Hymenostomatida</taxon>
        <taxon>Tetrahymenina</taxon>
        <taxon>Tetrahymenidae</taxon>
        <taxon>Tetrahymena</taxon>
    </lineage>
</organism>
<reference evidence="3" key="1">
    <citation type="journal article" date="2006" name="PLoS Biol.">
        <title>Macronuclear genome sequence of the ciliate Tetrahymena thermophila, a model eukaryote.</title>
        <authorList>
            <person name="Eisen J.A."/>
            <person name="Coyne R.S."/>
            <person name="Wu M."/>
            <person name="Wu D."/>
            <person name="Thiagarajan M."/>
            <person name="Wortman J.R."/>
            <person name="Badger J.H."/>
            <person name="Ren Q."/>
            <person name="Amedeo P."/>
            <person name="Jones K.M."/>
            <person name="Tallon L.J."/>
            <person name="Delcher A.L."/>
            <person name="Salzberg S.L."/>
            <person name="Silva J.C."/>
            <person name="Haas B.J."/>
            <person name="Majoros W.H."/>
            <person name="Farzad M."/>
            <person name="Carlton J.M."/>
            <person name="Smith R.K. Jr."/>
            <person name="Garg J."/>
            <person name="Pearlman R.E."/>
            <person name="Karrer K.M."/>
            <person name="Sun L."/>
            <person name="Manning G."/>
            <person name="Elde N.C."/>
            <person name="Turkewitz A.P."/>
            <person name="Asai D.J."/>
            <person name="Wilkes D.E."/>
            <person name="Wang Y."/>
            <person name="Cai H."/>
            <person name="Collins K."/>
            <person name="Stewart B.A."/>
            <person name="Lee S.R."/>
            <person name="Wilamowska K."/>
            <person name="Weinberg Z."/>
            <person name="Ruzzo W.L."/>
            <person name="Wloga D."/>
            <person name="Gaertig J."/>
            <person name="Frankel J."/>
            <person name="Tsao C.-C."/>
            <person name="Gorovsky M.A."/>
            <person name="Keeling P.J."/>
            <person name="Waller R.F."/>
            <person name="Patron N.J."/>
            <person name="Cherry J.M."/>
            <person name="Stover N.A."/>
            <person name="Krieger C.J."/>
            <person name="del Toro C."/>
            <person name="Ryder H.F."/>
            <person name="Williamson S.C."/>
            <person name="Barbeau R.A."/>
            <person name="Hamilton E.P."/>
            <person name="Orias E."/>
        </authorList>
    </citation>
    <scope>NUCLEOTIDE SEQUENCE [LARGE SCALE GENOMIC DNA]</scope>
    <source>
        <strain evidence="3">SB210</strain>
    </source>
</reference>
<feature type="compositionally biased region" description="Polar residues" evidence="1">
    <location>
        <begin position="608"/>
        <end position="635"/>
    </location>
</feature>
<feature type="compositionally biased region" description="Polar residues" evidence="1">
    <location>
        <begin position="1"/>
        <end position="20"/>
    </location>
</feature>
<feature type="compositionally biased region" description="Polar residues" evidence="1">
    <location>
        <begin position="460"/>
        <end position="469"/>
    </location>
</feature>
<proteinExistence type="predicted"/>
<gene>
    <name evidence="2" type="ORF">TTHERM_00624610</name>
</gene>
<dbReference type="GeneID" id="7828562"/>
<evidence type="ECO:0000256" key="1">
    <source>
        <dbReference type="SAM" id="MobiDB-lite"/>
    </source>
</evidence>
<feature type="region of interest" description="Disordered" evidence="1">
    <location>
        <begin position="1"/>
        <end position="33"/>
    </location>
</feature>
<feature type="compositionally biased region" description="Low complexity" evidence="1">
    <location>
        <begin position="450"/>
        <end position="459"/>
    </location>
</feature>
<keyword evidence="3" id="KW-1185">Reference proteome</keyword>
<evidence type="ECO:0000313" key="3">
    <source>
        <dbReference type="Proteomes" id="UP000009168"/>
    </source>
</evidence>
<feature type="compositionally biased region" description="Polar residues" evidence="1">
    <location>
        <begin position="306"/>
        <end position="329"/>
    </location>
</feature>
<feature type="compositionally biased region" description="Basic and acidic residues" evidence="1">
    <location>
        <begin position="21"/>
        <end position="33"/>
    </location>
</feature>
<dbReference type="KEGG" id="tet:TTHERM_00624610"/>
<sequence length="763" mass="88040">MSQSVVHSRQQSKNQKQLQTLKKEKSKGDLDSRDLCYSPQNKCYSLIKRFHKKQPDNFENSHLKYLQNGIKDISKRNINFQMKANESNQIQHQDRINLHKRFTDPYLKEEYIEQHLSDNSKSRLKDQYVNSNLIQQKQNANQYYPKQGSVKPIRTICLNLYETQEQQDQSFQLSNRRDTQQQESILQSSNLELSQLNKSVQNQQIISNQQINLGKVQFITNSSTTQLSNSTRFSPRQGINFISQNSQQSIKQCSKEQSENTIACGNLFGFPESSESDLNQNDSTITTPTKYQQFYEGQYNLGKNLPQHSKPQQKNQPNVQSNSSFNKNNYQISTTPKILKKNNQQIQDKSTNQSSQKEKCHLANNSEHSINANNSLNSSKVNLCFYLKGTGGKQVCSPNQFSLINSNINSRKSSNQINSCDSHQIFGVNLIIQDNVKENKCKNQMKNSRKNSLSKNKSNITYSNDLQGTPKQSPNQMNKQQQQQNGIPLITKFNKNNQYSQHTSFTQLQNKIKSFEVQPEEFITSKNSQQTQINQNGQKNLNSSKILSATNQQQTNITNVNYTQINLKTPDSLIQSCNMNAQRITHFPNLEQNYQNLKKDVRERDRSQTYTLDSQIRQRSASRGHIQIQNSKPSTQNSQQLLNKSQLKLNQSSSQLNLSTANRTTSQSIIPSQYSAFNFQPSFFTPIDNDSLQGFIQKQTTRNNSQVNEQNQQQSQQFFTKQKSCTQFELQTITSFVQLEEEIEKNAKQQQILEQQKKAKYLF</sequence>
<accession>Q240S2</accession>
<dbReference type="EMBL" id="GG662540">
    <property type="protein sequence ID" value="EAS02342.2"/>
    <property type="molecule type" value="Genomic_DNA"/>
</dbReference>
<feature type="region of interest" description="Disordered" evidence="1">
    <location>
        <begin position="600"/>
        <end position="638"/>
    </location>
</feature>
<protein>
    <submittedName>
        <fullName evidence="2">Uncharacterized protein</fullName>
    </submittedName>
</protein>
<dbReference type="HOGENOM" id="CLU_408570_0_0_1"/>
<feature type="region of interest" description="Disordered" evidence="1">
    <location>
        <begin position="301"/>
        <end position="329"/>
    </location>
</feature>
<feature type="region of interest" description="Disordered" evidence="1">
    <location>
        <begin position="442"/>
        <end position="483"/>
    </location>
</feature>
<dbReference type="InParanoid" id="Q240S2"/>